<accession>A0A2A2J2C0</accession>
<evidence type="ECO:0000313" key="3">
    <source>
        <dbReference type="Proteomes" id="UP000218231"/>
    </source>
</evidence>
<feature type="signal peptide" evidence="1">
    <location>
        <begin position="1"/>
        <end position="17"/>
    </location>
</feature>
<name>A0A2A2J2C0_9BILA</name>
<proteinExistence type="predicted"/>
<evidence type="ECO:0000256" key="1">
    <source>
        <dbReference type="SAM" id="SignalP"/>
    </source>
</evidence>
<dbReference type="OrthoDB" id="5859417at2759"/>
<dbReference type="AlphaFoldDB" id="A0A2A2J2C0"/>
<evidence type="ECO:0000313" key="2">
    <source>
        <dbReference type="EMBL" id="PAV55723.1"/>
    </source>
</evidence>
<protein>
    <submittedName>
        <fullName evidence="2">Uncharacterized protein</fullName>
    </submittedName>
</protein>
<keyword evidence="3" id="KW-1185">Reference proteome</keyword>
<feature type="chain" id="PRO_5012313456" evidence="1">
    <location>
        <begin position="18"/>
        <end position="90"/>
    </location>
</feature>
<dbReference type="STRING" id="2018661.A0A2A2J2C0"/>
<gene>
    <name evidence="2" type="ORF">WR25_04103</name>
</gene>
<dbReference type="Proteomes" id="UP000218231">
    <property type="component" value="Unassembled WGS sequence"/>
</dbReference>
<comment type="caution">
    <text evidence="2">The sequence shown here is derived from an EMBL/GenBank/DDBJ whole genome shotgun (WGS) entry which is preliminary data.</text>
</comment>
<reference evidence="2 3" key="1">
    <citation type="journal article" date="2017" name="Curr. Biol.">
        <title>Genome architecture and evolution of a unichromosomal asexual nematode.</title>
        <authorList>
            <person name="Fradin H."/>
            <person name="Zegar C."/>
            <person name="Gutwein M."/>
            <person name="Lucas J."/>
            <person name="Kovtun M."/>
            <person name="Corcoran D."/>
            <person name="Baugh L.R."/>
            <person name="Kiontke K."/>
            <person name="Gunsalus K."/>
            <person name="Fitch D.H."/>
            <person name="Piano F."/>
        </authorList>
    </citation>
    <scope>NUCLEOTIDE SEQUENCE [LARGE SCALE GENOMIC DNA]</scope>
    <source>
        <strain evidence="2">PF1309</strain>
    </source>
</reference>
<dbReference type="EMBL" id="LIAE01010755">
    <property type="protein sequence ID" value="PAV55723.1"/>
    <property type="molecule type" value="Genomic_DNA"/>
</dbReference>
<sequence>MIYSILFWFILIIPTNSQRSDCVSVCSHIEDDRAYGKCISDCGKSPRKDNVPEPVYYPQPPANVSVQTKVVIDNGKILETTVAWTAQPGT</sequence>
<keyword evidence="1" id="KW-0732">Signal</keyword>
<organism evidence="2 3">
    <name type="scientific">Diploscapter pachys</name>
    <dbReference type="NCBI Taxonomy" id="2018661"/>
    <lineage>
        <taxon>Eukaryota</taxon>
        <taxon>Metazoa</taxon>
        <taxon>Ecdysozoa</taxon>
        <taxon>Nematoda</taxon>
        <taxon>Chromadorea</taxon>
        <taxon>Rhabditida</taxon>
        <taxon>Rhabditina</taxon>
        <taxon>Rhabditomorpha</taxon>
        <taxon>Rhabditoidea</taxon>
        <taxon>Rhabditidae</taxon>
        <taxon>Diploscapter</taxon>
    </lineage>
</organism>